<reference evidence="2" key="1">
    <citation type="submission" date="2020-03" db="EMBL/GenBank/DDBJ databases">
        <title>Site-based positive gene gene selection in Geosmithia morbida across the United States reveals a broad range of putative effectors and factors for local host and environmental adapation.</title>
        <authorList>
            <person name="Onufrak A."/>
            <person name="Murdoch R.W."/>
            <person name="Gazis R."/>
            <person name="Huff M."/>
            <person name="Staton M."/>
            <person name="Klingeman W."/>
            <person name="Hadziabdic D."/>
        </authorList>
    </citation>
    <scope>NUCLEOTIDE SEQUENCE</scope>
    <source>
        <strain evidence="2">1262</strain>
    </source>
</reference>
<dbReference type="Pfam" id="PF09428">
    <property type="entry name" value="DUF2011"/>
    <property type="match status" value="1"/>
</dbReference>
<feature type="compositionally biased region" description="Acidic residues" evidence="1">
    <location>
        <begin position="268"/>
        <end position="281"/>
    </location>
</feature>
<dbReference type="OrthoDB" id="5425061at2759"/>
<protein>
    <submittedName>
        <fullName evidence="2">Uncharacterized protein</fullName>
    </submittedName>
</protein>
<feature type="compositionally biased region" description="Basic and acidic residues" evidence="1">
    <location>
        <begin position="214"/>
        <end position="239"/>
    </location>
</feature>
<comment type="caution">
    <text evidence="2">The sequence shown here is derived from an EMBL/GenBank/DDBJ whole genome shotgun (WGS) entry which is preliminary data.</text>
</comment>
<dbReference type="InterPro" id="IPR018555">
    <property type="entry name" value="C630.06c-like"/>
</dbReference>
<dbReference type="AlphaFoldDB" id="A0A9P5D0N7"/>
<gene>
    <name evidence="2" type="ORF">GMORB2_4535</name>
</gene>
<accession>A0A9P5D0N7</accession>
<feature type="region of interest" description="Disordered" evidence="1">
    <location>
        <begin position="214"/>
        <end position="281"/>
    </location>
</feature>
<dbReference type="RefSeq" id="XP_035318278.1">
    <property type="nucleotide sequence ID" value="XM_035466509.1"/>
</dbReference>
<evidence type="ECO:0000313" key="2">
    <source>
        <dbReference type="EMBL" id="KAF4119626.1"/>
    </source>
</evidence>
<name>A0A9P5D0N7_9HYPO</name>
<organism evidence="2 3">
    <name type="scientific">Geosmithia morbida</name>
    <dbReference type="NCBI Taxonomy" id="1094350"/>
    <lineage>
        <taxon>Eukaryota</taxon>
        <taxon>Fungi</taxon>
        <taxon>Dikarya</taxon>
        <taxon>Ascomycota</taxon>
        <taxon>Pezizomycotina</taxon>
        <taxon>Sordariomycetes</taxon>
        <taxon>Hypocreomycetidae</taxon>
        <taxon>Hypocreales</taxon>
        <taxon>Bionectriaceae</taxon>
        <taxon>Geosmithia</taxon>
    </lineage>
</organism>
<dbReference type="GeneID" id="55970763"/>
<feature type="region of interest" description="Disordered" evidence="1">
    <location>
        <begin position="1"/>
        <end position="90"/>
    </location>
</feature>
<feature type="compositionally biased region" description="Basic and acidic residues" evidence="1">
    <location>
        <begin position="1"/>
        <end position="15"/>
    </location>
</feature>
<keyword evidence="3" id="KW-1185">Reference proteome</keyword>
<feature type="compositionally biased region" description="Basic residues" evidence="1">
    <location>
        <begin position="240"/>
        <end position="255"/>
    </location>
</feature>
<sequence>MFHIPDAKRIRREDLVSPDNSDSDGDDDQIRAQLHAQLERTLGLDLGAHPLTPDSPPKPARQAEQEQGQGRGPNDDDGDDRGERDADQAGYDFCLFAGEEASANKVILEDDGGPKGEGAIIAPRPSSYYVGAKLTAEEKAAAAVTGDDILARSGWRAWSMEMPWKVTHVTVTRKGGAVVGEHEAETDGTTTGTRRTRVGKKRRIALRLRERAERSRLEEAARKEEEARKRLGEKEDHLREKKKRLNRVKKLRKRQKERERKIAAGEAVPDEADEAEVSDSE</sequence>
<feature type="region of interest" description="Disordered" evidence="1">
    <location>
        <begin position="181"/>
        <end position="202"/>
    </location>
</feature>
<evidence type="ECO:0000313" key="3">
    <source>
        <dbReference type="Proteomes" id="UP000749293"/>
    </source>
</evidence>
<evidence type="ECO:0000256" key="1">
    <source>
        <dbReference type="SAM" id="MobiDB-lite"/>
    </source>
</evidence>
<proteinExistence type="predicted"/>
<dbReference type="Proteomes" id="UP000749293">
    <property type="component" value="Unassembled WGS sequence"/>
</dbReference>
<dbReference type="EMBL" id="JAANYQ010000022">
    <property type="protein sequence ID" value="KAF4119626.1"/>
    <property type="molecule type" value="Genomic_DNA"/>
</dbReference>